<dbReference type="SUPFAM" id="SSF52374">
    <property type="entry name" value="Nucleotidylyl transferase"/>
    <property type="match status" value="1"/>
</dbReference>
<name>A0ABP9BQP9_9MICC</name>
<sequence length="180" mass="19907">MRSAPPYKAAMLYKKQLSGASVGVVMGSFAPMHRVHIDRILRAKKQNLGGALVIVTGSSQDAGELAGMKHTKRYRYISEHFKNDPLVIVASLDETGLSVQDRLTQVKELWNTHVAAGAERVWYAGASNHAGSLPLSPGERLVTDSKSAVHLCTAIVRDNPLAHWDLLAPPFRRFLPRMRW</sequence>
<dbReference type="Gene3D" id="3.40.50.620">
    <property type="entry name" value="HUPs"/>
    <property type="match status" value="1"/>
</dbReference>
<dbReference type="Proteomes" id="UP001500187">
    <property type="component" value="Unassembled WGS sequence"/>
</dbReference>
<accession>A0ABP9BQP9</accession>
<evidence type="ECO:0000313" key="1">
    <source>
        <dbReference type="EMBL" id="GAA4798247.1"/>
    </source>
</evidence>
<organism evidence="1 2">
    <name type="scientific">Rothia endophytica</name>
    <dbReference type="NCBI Taxonomy" id="1324766"/>
    <lineage>
        <taxon>Bacteria</taxon>
        <taxon>Bacillati</taxon>
        <taxon>Actinomycetota</taxon>
        <taxon>Actinomycetes</taxon>
        <taxon>Micrococcales</taxon>
        <taxon>Micrococcaceae</taxon>
        <taxon>Rothia</taxon>
    </lineage>
</organism>
<protein>
    <recommendedName>
        <fullName evidence="3">Cytidyltransferase-like domain-containing protein</fullName>
    </recommendedName>
</protein>
<gene>
    <name evidence="1" type="ORF">GCM10023352_17440</name>
</gene>
<evidence type="ECO:0000313" key="2">
    <source>
        <dbReference type="Proteomes" id="UP001500187"/>
    </source>
</evidence>
<dbReference type="RefSeq" id="WP_345446530.1">
    <property type="nucleotide sequence ID" value="NZ_BAABKP010000004.1"/>
</dbReference>
<reference evidence="2" key="1">
    <citation type="journal article" date="2019" name="Int. J. Syst. Evol. Microbiol.">
        <title>The Global Catalogue of Microorganisms (GCM) 10K type strain sequencing project: providing services to taxonomists for standard genome sequencing and annotation.</title>
        <authorList>
            <consortium name="The Broad Institute Genomics Platform"/>
            <consortium name="The Broad Institute Genome Sequencing Center for Infectious Disease"/>
            <person name="Wu L."/>
            <person name="Ma J."/>
        </authorList>
    </citation>
    <scope>NUCLEOTIDE SEQUENCE [LARGE SCALE GENOMIC DNA]</scope>
    <source>
        <strain evidence="2">JCM 18541</strain>
    </source>
</reference>
<keyword evidence="2" id="KW-1185">Reference proteome</keyword>
<dbReference type="EMBL" id="BAABKP010000004">
    <property type="protein sequence ID" value="GAA4798247.1"/>
    <property type="molecule type" value="Genomic_DNA"/>
</dbReference>
<proteinExistence type="predicted"/>
<comment type="caution">
    <text evidence="1">The sequence shown here is derived from an EMBL/GenBank/DDBJ whole genome shotgun (WGS) entry which is preliminary data.</text>
</comment>
<dbReference type="InterPro" id="IPR014729">
    <property type="entry name" value="Rossmann-like_a/b/a_fold"/>
</dbReference>
<evidence type="ECO:0008006" key="3">
    <source>
        <dbReference type="Google" id="ProtNLM"/>
    </source>
</evidence>